<sequence>MMTAEQTTITAREIAEWVSKFATLDEDHRPDRPDSWERQAVYIAHGLPNSVIGFALWSLRLIGTGIERHWSRNISTPAELLRSLGVDLTDGWATWFDTIAQAEDSGKTWGEALEMAGEAPE</sequence>
<evidence type="ECO:0000313" key="1">
    <source>
        <dbReference type="EMBL" id="GAC70802.1"/>
    </source>
</evidence>
<protein>
    <submittedName>
        <fullName evidence="1">Uncharacterized protein</fullName>
    </submittedName>
</protein>
<dbReference type="EMBL" id="BANX01000041">
    <property type="protein sequence ID" value="GAC70802.1"/>
    <property type="molecule type" value="Genomic_DNA"/>
</dbReference>
<name>M0QS44_9ACTN</name>
<comment type="caution">
    <text evidence="1">The sequence shown here is derived from an EMBL/GenBank/DDBJ whole genome shotgun (WGS) entry which is preliminary data.</text>
</comment>
<organism evidence="1 2">
    <name type="scientific">Gordonia soli NBRC 108243</name>
    <dbReference type="NCBI Taxonomy" id="1223545"/>
    <lineage>
        <taxon>Bacteria</taxon>
        <taxon>Bacillati</taxon>
        <taxon>Actinomycetota</taxon>
        <taxon>Actinomycetes</taxon>
        <taxon>Mycobacteriales</taxon>
        <taxon>Gordoniaceae</taxon>
        <taxon>Gordonia</taxon>
    </lineage>
</organism>
<keyword evidence="2" id="KW-1185">Reference proteome</keyword>
<dbReference type="Proteomes" id="UP000011666">
    <property type="component" value="Unassembled WGS sequence"/>
</dbReference>
<dbReference type="STRING" id="1223545.GS4_41_00490"/>
<accession>M0QS44</accession>
<dbReference type="AlphaFoldDB" id="M0QS44"/>
<proteinExistence type="predicted"/>
<evidence type="ECO:0000313" key="2">
    <source>
        <dbReference type="Proteomes" id="UP000011666"/>
    </source>
</evidence>
<reference evidence="1 2" key="1">
    <citation type="submission" date="2013-01" db="EMBL/GenBank/DDBJ databases">
        <title>Whole genome shotgun sequence of Gordonia soli NBRC 108243.</title>
        <authorList>
            <person name="Isaki-Nakamura S."/>
            <person name="Hosoyama A."/>
            <person name="Tsuchikane K."/>
            <person name="Ando Y."/>
            <person name="Baba S."/>
            <person name="Ohji S."/>
            <person name="Hamada M."/>
            <person name="Tamura T."/>
            <person name="Yamazoe A."/>
            <person name="Yamazaki S."/>
            <person name="Fujita N."/>
        </authorList>
    </citation>
    <scope>NUCLEOTIDE SEQUENCE [LARGE SCALE GENOMIC DNA]</scope>
    <source>
        <strain evidence="1 2">NBRC 108243</strain>
    </source>
</reference>
<gene>
    <name evidence="1" type="ORF">GS4_41_00490</name>
</gene>